<feature type="region of interest" description="Disordered" evidence="1">
    <location>
        <begin position="53"/>
        <end position="99"/>
    </location>
</feature>
<name>A0AAQ3K1G0_9LILI</name>
<evidence type="ECO:0000256" key="1">
    <source>
        <dbReference type="SAM" id="MobiDB-lite"/>
    </source>
</evidence>
<keyword evidence="3" id="KW-1185">Reference proteome</keyword>
<sequence>MSAGSNLPKLEETKLKRQTIRSLSYHRADPRLRRSSPWLILQISAVTPWRSSAAVPVSPTPVGHTRTASTAGGTADGLLEFTEKTATTPRERQGEDRLA</sequence>
<proteinExistence type="predicted"/>
<dbReference type="EMBL" id="CP136892">
    <property type="protein sequence ID" value="WOL00234.1"/>
    <property type="molecule type" value="Genomic_DNA"/>
</dbReference>
<reference evidence="2 3" key="1">
    <citation type="submission" date="2023-10" db="EMBL/GenBank/DDBJ databases">
        <title>Chromosome-scale genome assembly provides insights into flower coloration mechanisms of Canna indica.</title>
        <authorList>
            <person name="Li C."/>
        </authorList>
    </citation>
    <scope>NUCLEOTIDE SEQUENCE [LARGE SCALE GENOMIC DNA]</scope>
    <source>
        <tissue evidence="2">Flower</tissue>
    </source>
</reference>
<feature type="compositionally biased region" description="Basic and acidic residues" evidence="1">
    <location>
        <begin position="89"/>
        <end position="99"/>
    </location>
</feature>
<evidence type="ECO:0000313" key="3">
    <source>
        <dbReference type="Proteomes" id="UP001327560"/>
    </source>
</evidence>
<accession>A0AAQ3K1G0</accession>
<evidence type="ECO:0000313" key="2">
    <source>
        <dbReference type="EMBL" id="WOL00234.1"/>
    </source>
</evidence>
<dbReference type="Proteomes" id="UP001327560">
    <property type="component" value="Chromosome 3"/>
</dbReference>
<gene>
    <name evidence="2" type="ORF">Cni_G08947</name>
</gene>
<organism evidence="2 3">
    <name type="scientific">Canna indica</name>
    <name type="common">Indian-shot</name>
    <dbReference type="NCBI Taxonomy" id="4628"/>
    <lineage>
        <taxon>Eukaryota</taxon>
        <taxon>Viridiplantae</taxon>
        <taxon>Streptophyta</taxon>
        <taxon>Embryophyta</taxon>
        <taxon>Tracheophyta</taxon>
        <taxon>Spermatophyta</taxon>
        <taxon>Magnoliopsida</taxon>
        <taxon>Liliopsida</taxon>
        <taxon>Zingiberales</taxon>
        <taxon>Cannaceae</taxon>
        <taxon>Canna</taxon>
    </lineage>
</organism>
<protein>
    <submittedName>
        <fullName evidence="2">Uncharacterized protein</fullName>
    </submittedName>
</protein>
<dbReference type="AlphaFoldDB" id="A0AAQ3K1G0"/>